<keyword evidence="4" id="KW-1185">Reference proteome</keyword>
<dbReference type="InterPro" id="IPR047650">
    <property type="entry name" value="Transpos_IS110"/>
</dbReference>
<dbReference type="Proteomes" id="UP000594468">
    <property type="component" value="Chromosome"/>
</dbReference>
<proteinExistence type="predicted"/>
<accession>A0A7S8E7E0</accession>
<evidence type="ECO:0000313" key="3">
    <source>
        <dbReference type="EMBL" id="QPC81668.1"/>
    </source>
</evidence>
<organism evidence="3 4">
    <name type="scientific">Phototrophicus methaneseepsis</name>
    <dbReference type="NCBI Taxonomy" id="2710758"/>
    <lineage>
        <taxon>Bacteria</taxon>
        <taxon>Bacillati</taxon>
        <taxon>Chloroflexota</taxon>
        <taxon>Candidatus Thermofontia</taxon>
        <taxon>Phototrophicales</taxon>
        <taxon>Phototrophicaceae</taxon>
        <taxon>Phototrophicus</taxon>
    </lineage>
</organism>
<dbReference type="Pfam" id="PF02371">
    <property type="entry name" value="Transposase_20"/>
    <property type="match status" value="1"/>
</dbReference>
<dbReference type="KEGG" id="pmet:G4Y79_18530"/>
<keyword evidence="1" id="KW-0175">Coiled coil</keyword>
<feature type="coiled-coil region" evidence="1">
    <location>
        <begin position="1"/>
        <end position="45"/>
    </location>
</feature>
<name>A0A7S8E7E0_9CHLR</name>
<dbReference type="PANTHER" id="PTHR33055">
    <property type="entry name" value="TRANSPOSASE FOR INSERTION SEQUENCE ELEMENT IS1111A"/>
    <property type="match status" value="1"/>
</dbReference>
<reference evidence="3 4" key="1">
    <citation type="submission" date="2020-02" db="EMBL/GenBank/DDBJ databases">
        <authorList>
            <person name="Zheng R.K."/>
            <person name="Sun C.M."/>
        </authorList>
    </citation>
    <scope>NUCLEOTIDE SEQUENCE [LARGE SCALE GENOMIC DNA]</scope>
    <source>
        <strain evidence="4">rifampicinis</strain>
    </source>
</reference>
<evidence type="ECO:0000259" key="2">
    <source>
        <dbReference type="Pfam" id="PF02371"/>
    </source>
</evidence>
<protein>
    <submittedName>
        <fullName evidence="3">IS110 family transposase</fullName>
    </submittedName>
</protein>
<dbReference type="PANTHER" id="PTHR33055:SF3">
    <property type="entry name" value="PUTATIVE TRANSPOSASE FOR IS117-RELATED"/>
    <property type="match status" value="1"/>
</dbReference>
<dbReference type="InterPro" id="IPR003346">
    <property type="entry name" value="Transposase_20"/>
</dbReference>
<sequence>MDDLKQDYQRVKNRIEAQRSSPHVLKQLKQQKRFFEGQMAQTMQLIREHVKRSPDLKRQHDLLTTIPGLGDMTAYRLIAELGDMRRFNNVREIVAYVGLNRRHHQSGKKRTSRGISKTGRPSVRAALYMPAVVAKIHNPILKAFAARLEARGLAPKQIIVAVMRKLLHLAYGILKSGNAFDPNYADKLAFAA</sequence>
<gene>
    <name evidence="3" type="ORF">G4Y79_18530</name>
</gene>
<dbReference type="GO" id="GO:0004803">
    <property type="term" value="F:transposase activity"/>
    <property type="evidence" value="ECO:0007669"/>
    <property type="project" value="InterPro"/>
</dbReference>
<evidence type="ECO:0000313" key="4">
    <source>
        <dbReference type="Proteomes" id="UP000594468"/>
    </source>
</evidence>
<feature type="domain" description="Transposase IS116/IS110/IS902 C-terminal" evidence="2">
    <location>
        <begin position="61"/>
        <end position="144"/>
    </location>
</feature>
<dbReference type="GO" id="GO:0006313">
    <property type="term" value="P:DNA transposition"/>
    <property type="evidence" value="ECO:0007669"/>
    <property type="project" value="InterPro"/>
</dbReference>
<dbReference type="GO" id="GO:0003677">
    <property type="term" value="F:DNA binding"/>
    <property type="evidence" value="ECO:0007669"/>
    <property type="project" value="InterPro"/>
</dbReference>
<dbReference type="AlphaFoldDB" id="A0A7S8E7E0"/>
<dbReference type="EMBL" id="CP062983">
    <property type="protein sequence ID" value="QPC81668.1"/>
    <property type="molecule type" value="Genomic_DNA"/>
</dbReference>
<evidence type="ECO:0000256" key="1">
    <source>
        <dbReference type="SAM" id="Coils"/>
    </source>
</evidence>